<dbReference type="Proteomes" id="UP000611708">
    <property type="component" value="Unassembled WGS sequence"/>
</dbReference>
<reference evidence="4 5" key="1">
    <citation type="submission" date="2020-11" db="EMBL/GenBank/DDBJ databases">
        <authorList>
            <person name="Kim M.K."/>
        </authorList>
    </citation>
    <scope>NUCLEOTIDE SEQUENCE [LARGE SCALE GENOMIC DNA]</scope>
    <source>
        <strain evidence="4 5">BT290</strain>
    </source>
</reference>
<keyword evidence="5" id="KW-1185">Reference proteome</keyword>
<comment type="subcellular location">
    <subcellularLocation>
        <location evidence="1">Secreted</location>
    </subcellularLocation>
</comment>
<keyword evidence="2" id="KW-0964">Secreted</keyword>
<dbReference type="InterPro" id="IPR050557">
    <property type="entry name" value="RTX_toxin/Mannuronan_C5-epim"/>
</dbReference>
<proteinExistence type="predicted"/>
<evidence type="ECO:0000313" key="4">
    <source>
        <dbReference type="EMBL" id="MBF9195091.1"/>
    </source>
</evidence>
<dbReference type="PRINTS" id="PR00313">
    <property type="entry name" value="CABNDNGRPT"/>
</dbReference>
<organism evidence="4 5">
    <name type="scientific">Microvirga terrestris</name>
    <dbReference type="NCBI Taxonomy" id="2791024"/>
    <lineage>
        <taxon>Bacteria</taxon>
        <taxon>Pseudomonadati</taxon>
        <taxon>Pseudomonadota</taxon>
        <taxon>Alphaproteobacteria</taxon>
        <taxon>Hyphomicrobiales</taxon>
        <taxon>Methylobacteriaceae</taxon>
        <taxon>Microvirga</taxon>
    </lineage>
</organism>
<dbReference type="RefSeq" id="WP_196262457.1">
    <property type="nucleotide sequence ID" value="NZ_JADQDN010000001.1"/>
</dbReference>
<feature type="region of interest" description="Disordered" evidence="3">
    <location>
        <begin position="261"/>
        <end position="296"/>
    </location>
</feature>
<name>A0ABS0HP92_9HYPH</name>
<comment type="caution">
    <text evidence="4">The sequence shown here is derived from an EMBL/GenBank/DDBJ whole genome shotgun (WGS) entry which is preliminary data.</text>
</comment>
<protein>
    <recommendedName>
        <fullName evidence="6">Calcium-binding protein</fullName>
    </recommendedName>
</protein>
<evidence type="ECO:0000256" key="2">
    <source>
        <dbReference type="ARBA" id="ARBA00022525"/>
    </source>
</evidence>
<evidence type="ECO:0000313" key="5">
    <source>
        <dbReference type="Proteomes" id="UP000611708"/>
    </source>
</evidence>
<evidence type="ECO:0000256" key="3">
    <source>
        <dbReference type="SAM" id="MobiDB-lite"/>
    </source>
</evidence>
<dbReference type="Gene3D" id="2.150.10.10">
    <property type="entry name" value="Serralysin-like metalloprotease, C-terminal"/>
    <property type="match status" value="4"/>
</dbReference>
<dbReference type="PROSITE" id="PS00330">
    <property type="entry name" value="HEMOLYSIN_CALCIUM"/>
    <property type="match status" value="5"/>
</dbReference>
<evidence type="ECO:0008006" key="6">
    <source>
        <dbReference type="Google" id="ProtNLM"/>
    </source>
</evidence>
<dbReference type="InterPro" id="IPR018511">
    <property type="entry name" value="Hemolysin-typ_Ca-bd_CS"/>
</dbReference>
<dbReference type="InterPro" id="IPR011049">
    <property type="entry name" value="Serralysin-like_metalloprot_C"/>
</dbReference>
<dbReference type="SUPFAM" id="SSF51120">
    <property type="entry name" value="beta-Roll"/>
    <property type="match status" value="2"/>
</dbReference>
<dbReference type="PANTHER" id="PTHR38340:SF1">
    <property type="entry name" value="S-LAYER PROTEIN"/>
    <property type="match status" value="1"/>
</dbReference>
<evidence type="ECO:0000256" key="1">
    <source>
        <dbReference type="ARBA" id="ARBA00004613"/>
    </source>
</evidence>
<dbReference type="InterPro" id="IPR001343">
    <property type="entry name" value="Hemolysn_Ca-bd"/>
</dbReference>
<dbReference type="PANTHER" id="PTHR38340">
    <property type="entry name" value="S-LAYER PROTEIN"/>
    <property type="match status" value="1"/>
</dbReference>
<dbReference type="Pfam" id="PF00353">
    <property type="entry name" value="HemolysinCabind"/>
    <property type="match status" value="4"/>
</dbReference>
<dbReference type="EMBL" id="JADQDN010000001">
    <property type="protein sequence ID" value="MBF9195091.1"/>
    <property type="molecule type" value="Genomic_DNA"/>
</dbReference>
<accession>A0ABS0HP92</accession>
<gene>
    <name evidence="4" type="ORF">I2H36_03510</name>
</gene>
<sequence>MAVRIGTNRGDALRGTRASDTLTGLGGDDTIVGGRGHDILNGGLGDDLLRGGPGRDRLIGGLGEDWADYRDAATAVTVSLSSPARNTGEAAGDRYSSIERLRGGRFDDNLTGNSRDNVLEGVAGADILNGGRGFDFARYKGAPVGVTASLADPSVNTGHAAGDTYVAIEGLQGSDFADTLIGDANRNVLVGGRGADVLNGGDGFDFARYDVYHNGRLGVTANLADSTLNQGRNAAGDSYVSIEGLVGTRFADRLTGDDAANNLQGQAGNDRLSGGSGNDTIIGGSGNDRLNGGEGNDRLNGEAGRDIFIFDTALNAAENVDTIRKFSIKNDTIRLDDAIFTGLTAGTLAASAFYRGAAAHDTSDRIIHNRSTGAVYFDPDGTGDQAQIQFAQVDPRLNLKNLDFFVF</sequence>